<dbReference type="Proteomes" id="UP000321085">
    <property type="component" value="Unassembled WGS sequence"/>
</dbReference>
<organism evidence="1 2">
    <name type="scientific">Microvirga aerophila</name>
    <dbReference type="NCBI Taxonomy" id="670291"/>
    <lineage>
        <taxon>Bacteria</taxon>
        <taxon>Pseudomonadati</taxon>
        <taxon>Pseudomonadota</taxon>
        <taxon>Alphaproteobacteria</taxon>
        <taxon>Hyphomicrobiales</taxon>
        <taxon>Methylobacteriaceae</taxon>
        <taxon>Microvirga</taxon>
    </lineage>
</organism>
<dbReference type="Gene3D" id="3.40.50.1820">
    <property type="entry name" value="alpha/beta hydrolase"/>
    <property type="match status" value="1"/>
</dbReference>
<dbReference type="SUPFAM" id="SSF53474">
    <property type="entry name" value="alpha/beta-Hydrolases"/>
    <property type="match status" value="1"/>
</dbReference>
<sequence>MTLPVCHHEVEGSLRAASGLKSVTLFEHGAGHVQEALGHTAQGAAVLYNRQRAEAAERKTPPMGRFLDVDGVGLHYIERGEGEPIVLIHGNGTMIQDFTISDLVDRLASRYRVIVFDRPGYG</sequence>
<evidence type="ECO:0000313" key="1">
    <source>
        <dbReference type="EMBL" id="GEO17738.1"/>
    </source>
</evidence>
<dbReference type="AlphaFoldDB" id="A0A512C0J7"/>
<comment type="caution">
    <text evidence="1">The sequence shown here is derived from an EMBL/GenBank/DDBJ whole genome shotgun (WGS) entry which is preliminary data.</text>
</comment>
<accession>A0A512C0J7</accession>
<evidence type="ECO:0000313" key="2">
    <source>
        <dbReference type="Proteomes" id="UP000321085"/>
    </source>
</evidence>
<dbReference type="EMBL" id="BJYU01000121">
    <property type="protein sequence ID" value="GEO17738.1"/>
    <property type="molecule type" value="Genomic_DNA"/>
</dbReference>
<gene>
    <name evidence="1" type="ORF">MAE02_54340</name>
</gene>
<reference evidence="1 2" key="1">
    <citation type="submission" date="2019-07" db="EMBL/GenBank/DDBJ databases">
        <title>Whole genome shotgun sequence of Microvirga aerophila NBRC 106136.</title>
        <authorList>
            <person name="Hosoyama A."/>
            <person name="Uohara A."/>
            <person name="Ohji S."/>
            <person name="Ichikawa N."/>
        </authorList>
    </citation>
    <scope>NUCLEOTIDE SEQUENCE [LARGE SCALE GENOMIC DNA]</scope>
    <source>
        <strain evidence="1 2">NBRC 106136</strain>
    </source>
</reference>
<keyword evidence="2" id="KW-1185">Reference proteome</keyword>
<name>A0A512C0J7_9HYPH</name>
<evidence type="ECO:0008006" key="3">
    <source>
        <dbReference type="Google" id="ProtNLM"/>
    </source>
</evidence>
<proteinExistence type="predicted"/>
<protein>
    <recommendedName>
        <fullName evidence="3">AB hydrolase-1 domain-containing protein</fullName>
    </recommendedName>
</protein>
<dbReference type="InterPro" id="IPR029058">
    <property type="entry name" value="AB_hydrolase_fold"/>
</dbReference>